<evidence type="ECO:0000313" key="2">
    <source>
        <dbReference type="EMBL" id="CAG8773688.1"/>
    </source>
</evidence>
<dbReference type="EMBL" id="CAJVPV010048035">
    <property type="protein sequence ID" value="CAG8773688.1"/>
    <property type="molecule type" value="Genomic_DNA"/>
</dbReference>
<accession>A0A9N9JB16</accession>
<dbReference type="AlphaFoldDB" id="A0A9N9JB16"/>
<reference evidence="2" key="1">
    <citation type="submission" date="2021-06" db="EMBL/GenBank/DDBJ databases">
        <authorList>
            <person name="Kallberg Y."/>
            <person name="Tangrot J."/>
            <person name="Rosling A."/>
        </authorList>
    </citation>
    <scope>NUCLEOTIDE SEQUENCE</scope>
    <source>
        <strain evidence="2">CL551</strain>
    </source>
</reference>
<feature type="compositionally biased region" description="Basic and acidic residues" evidence="1">
    <location>
        <begin position="7"/>
        <end position="30"/>
    </location>
</feature>
<feature type="non-terminal residue" evidence="2">
    <location>
        <position position="51"/>
    </location>
</feature>
<protein>
    <submittedName>
        <fullName evidence="2">11670_t:CDS:1</fullName>
    </submittedName>
</protein>
<name>A0A9N9JB16_9GLOM</name>
<keyword evidence="3" id="KW-1185">Reference proteome</keyword>
<sequence length="51" mass="5797">MKSFFKVARESEKKDNDEKDTNEKEVEKKNTSNFNLSLVASAFSSILESPV</sequence>
<proteinExistence type="predicted"/>
<dbReference type="Proteomes" id="UP000789342">
    <property type="component" value="Unassembled WGS sequence"/>
</dbReference>
<evidence type="ECO:0000313" key="3">
    <source>
        <dbReference type="Proteomes" id="UP000789342"/>
    </source>
</evidence>
<feature type="region of interest" description="Disordered" evidence="1">
    <location>
        <begin position="1"/>
        <end position="31"/>
    </location>
</feature>
<evidence type="ECO:0000256" key="1">
    <source>
        <dbReference type="SAM" id="MobiDB-lite"/>
    </source>
</evidence>
<organism evidence="2 3">
    <name type="scientific">Acaulospora morrowiae</name>
    <dbReference type="NCBI Taxonomy" id="94023"/>
    <lineage>
        <taxon>Eukaryota</taxon>
        <taxon>Fungi</taxon>
        <taxon>Fungi incertae sedis</taxon>
        <taxon>Mucoromycota</taxon>
        <taxon>Glomeromycotina</taxon>
        <taxon>Glomeromycetes</taxon>
        <taxon>Diversisporales</taxon>
        <taxon>Acaulosporaceae</taxon>
        <taxon>Acaulospora</taxon>
    </lineage>
</organism>
<comment type="caution">
    <text evidence="2">The sequence shown here is derived from an EMBL/GenBank/DDBJ whole genome shotgun (WGS) entry which is preliminary data.</text>
</comment>
<gene>
    <name evidence="2" type="ORF">AMORRO_LOCUS16761</name>
</gene>